<dbReference type="KEGG" id="anr:Ana3638_16620"/>
<sequence length="134" mass="13943">MSLLHLELNNVTLAANSNVNFADSIPQPLLNILVGLGIVFAALIVIAGVISILKYITNLGTGNSNQTSTNTANVVSAPVSSAADAVYGKNLVNDSELVAVITAAIMASMGDEAPADGLVVRSIRRVNNKRWQNA</sequence>
<dbReference type="RefSeq" id="WP_161839031.1">
    <property type="nucleotide sequence ID" value="NZ_CP048000.1"/>
</dbReference>
<comment type="subcellular location">
    <subcellularLocation>
        <location evidence="1">Cell membrane</location>
    </subcellularLocation>
</comment>
<gene>
    <name evidence="7" type="ORF">Ana3638_16620</name>
</gene>
<keyword evidence="5 6" id="KW-0472">Membrane</keyword>
<evidence type="ECO:0008006" key="9">
    <source>
        <dbReference type="Google" id="ProtNLM"/>
    </source>
</evidence>
<keyword evidence="4 6" id="KW-1133">Transmembrane helix</keyword>
<dbReference type="Pfam" id="PF04277">
    <property type="entry name" value="OAD_gamma"/>
    <property type="match status" value="1"/>
</dbReference>
<keyword evidence="3 6" id="KW-0812">Transmembrane</keyword>
<protein>
    <recommendedName>
        <fullName evidence="9">Oxaloacetate decarboxylase gamma chain</fullName>
    </recommendedName>
</protein>
<keyword evidence="2" id="KW-1003">Cell membrane</keyword>
<dbReference type="GO" id="GO:0015081">
    <property type="term" value="F:sodium ion transmembrane transporter activity"/>
    <property type="evidence" value="ECO:0007669"/>
    <property type="project" value="InterPro"/>
</dbReference>
<evidence type="ECO:0000256" key="4">
    <source>
        <dbReference type="ARBA" id="ARBA00022989"/>
    </source>
</evidence>
<dbReference type="EMBL" id="CP048000">
    <property type="protein sequence ID" value="QHQ62206.1"/>
    <property type="molecule type" value="Genomic_DNA"/>
</dbReference>
<dbReference type="Proteomes" id="UP000464314">
    <property type="component" value="Chromosome"/>
</dbReference>
<dbReference type="InterPro" id="IPR005899">
    <property type="entry name" value="Na_pump_deCOase"/>
</dbReference>
<proteinExistence type="predicted"/>
<reference evidence="7 8" key="1">
    <citation type="submission" date="2020-01" db="EMBL/GenBank/DDBJ databases">
        <title>Genome analysis of Anaerocolumna sp. CBA3638.</title>
        <authorList>
            <person name="Kim J."/>
            <person name="Roh S.W."/>
        </authorList>
    </citation>
    <scope>NUCLEOTIDE SEQUENCE [LARGE SCALE GENOMIC DNA]</scope>
    <source>
        <strain evidence="7 8">CBA3638</strain>
    </source>
</reference>
<feature type="transmembrane region" description="Helical" evidence="6">
    <location>
        <begin position="29"/>
        <end position="53"/>
    </location>
</feature>
<evidence type="ECO:0000256" key="6">
    <source>
        <dbReference type="SAM" id="Phobius"/>
    </source>
</evidence>
<evidence type="ECO:0000256" key="1">
    <source>
        <dbReference type="ARBA" id="ARBA00004236"/>
    </source>
</evidence>
<dbReference type="GO" id="GO:0036376">
    <property type="term" value="P:sodium ion export across plasma membrane"/>
    <property type="evidence" value="ECO:0007669"/>
    <property type="project" value="InterPro"/>
</dbReference>
<evidence type="ECO:0000256" key="2">
    <source>
        <dbReference type="ARBA" id="ARBA00022475"/>
    </source>
</evidence>
<name>A0A6P1TR29_9FIRM</name>
<evidence type="ECO:0000313" key="7">
    <source>
        <dbReference type="EMBL" id="QHQ62206.1"/>
    </source>
</evidence>
<keyword evidence="8" id="KW-1185">Reference proteome</keyword>
<evidence type="ECO:0000256" key="5">
    <source>
        <dbReference type="ARBA" id="ARBA00023136"/>
    </source>
</evidence>
<organism evidence="7 8">
    <name type="scientific">Anaerocolumna sedimenticola</name>
    <dbReference type="NCBI Taxonomy" id="2696063"/>
    <lineage>
        <taxon>Bacteria</taxon>
        <taxon>Bacillati</taxon>
        <taxon>Bacillota</taxon>
        <taxon>Clostridia</taxon>
        <taxon>Lachnospirales</taxon>
        <taxon>Lachnospiraceae</taxon>
        <taxon>Anaerocolumna</taxon>
    </lineage>
</organism>
<evidence type="ECO:0000256" key="3">
    <source>
        <dbReference type="ARBA" id="ARBA00022692"/>
    </source>
</evidence>
<dbReference type="AlphaFoldDB" id="A0A6P1TR29"/>
<accession>A0A6P1TR29</accession>
<evidence type="ECO:0000313" key="8">
    <source>
        <dbReference type="Proteomes" id="UP000464314"/>
    </source>
</evidence>
<dbReference type="GO" id="GO:0005886">
    <property type="term" value="C:plasma membrane"/>
    <property type="evidence" value="ECO:0007669"/>
    <property type="project" value="UniProtKB-SubCell"/>
</dbReference>